<protein>
    <submittedName>
        <fullName evidence="1">Uncharacterized protein</fullName>
    </submittedName>
</protein>
<dbReference type="AlphaFoldDB" id="A0A9P1JD90"/>
<dbReference type="EMBL" id="LOSH02000002">
    <property type="protein sequence ID" value="PNM76938.1"/>
    <property type="molecule type" value="Genomic_DNA"/>
</dbReference>
<evidence type="ECO:0000313" key="2">
    <source>
        <dbReference type="EMBL" id="PNM76938.1"/>
    </source>
</evidence>
<dbReference type="Proteomes" id="UP000054370">
    <property type="component" value="Unassembled WGS sequence"/>
</dbReference>
<organism evidence="1">
    <name type="scientific">Vibrio vulnificus</name>
    <dbReference type="NCBI Taxonomy" id="672"/>
    <lineage>
        <taxon>Bacteria</taxon>
        <taxon>Pseudomonadati</taxon>
        <taxon>Pseudomonadota</taxon>
        <taxon>Gammaproteobacteria</taxon>
        <taxon>Vibrionales</taxon>
        <taxon>Vibrionaceae</taxon>
        <taxon>Vibrio</taxon>
    </lineage>
</organism>
<keyword evidence="3" id="KW-1185">Reference proteome</keyword>
<proteinExistence type="predicted"/>
<reference evidence="2 3" key="2">
    <citation type="submission" date="2017-12" db="EMBL/GenBank/DDBJ databases">
        <title>FDA dAtabase for Regulatory Grade micrObial Sequences (FDA-ARGOS): Supporting development and validation of Infectious Disease Dx tests.</title>
        <authorList>
            <person name="Hoffmann M."/>
            <person name="Allard M."/>
            <person name="Evans P."/>
            <person name="Brown E."/>
            <person name="Tallon L.J."/>
            <person name="Sadzewicz L."/>
            <person name="Sengamalay N."/>
            <person name="Ott S."/>
            <person name="Godinez A."/>
            <person name="Nagaraj S."/>
            <person name="Vavikolanu K."/>
            <person name="Aluvathingal J."/>
            <person name="Nadendla S."/>
            <person name="Hobson J."/>
            <person name="Sichtig H."/>
        </authorList>
    </citation>
    <scope>NUCLEOTIDE SEQUENCE [LARGE SCALE GENOMIC DNA]</scope>
    <source>
        <strain evidence="3">ATCC 29307</strain>
        <strain evidence="2">FDAARGOS_118</strain>
    </source>
</reference>
<evidence type="ECO:0000313" key="3">
    <source>
        <dbReference type="Proteomes" id="UP000054370"/>
    </source>
</evidence>
<accession>A0A9P1JD90</accession>
<dbReference type="RefSeq" id="WP_011988340.1">
    <property type="nucleotide sequence ID" value="NC_009701.1"/>
</dbReference>
<name>A0A9P1JD90_VIBVL</name>
<reference evidence="1" key="1">
    <citation type="journal article" date="2008" name="J. Bacteriol.">
        <title>A common virulence plasmid in biotype 2 Vibrio vulnificus and its dissemination aided by a conjugal plasmid.</title>
        <authorList>
            <person name="Lee C.T."/>
            <person name="Amaro C."/>
            <person name="Wu K.M."/>
            <person name="Valiente E."/>
            <person name="Chang Y.F."/>
            <person name="Tsai S.F."/>
            <person name="Chang C.H."/>
            <person name="Hor L.I."/>
        </authorList>
    </citation>
    <scope>NUCLEOTIDE SEQUENCE</scope>
    <source>
        <strain evidence="1">CECT4999</strain>
    </source>
</reference>
<gene>
    <name evidence="1" type="primary">vep46</name>
    <name evidence="2" type="ORF">AL548_007420</name>
</gene>
<evidence type="ECO:0000313" key="1">
    <source>
        <dbReference type="EMBL" id="CAL25408.1"/>
    </source>
</evidence>
<sequence>MSQNNSSLIGEFSSLDSRIAETEENIRRLNVTLTKTYFHPQYLEHCRGYLAHYETVLEELKSLKKAKDKSKM</sequence>
<dbReference type="EMBL" id="AM293858">
    <property type="protein sequence ID" value="CAL25408.1"/>
    <property type="molecule type" value="Genomic_DNA"/>
</dbReference>